<sequence length="69" mass="7642">APRAASYTKRWDTTVYDDLACPVRCQTGRESSGQVDPSGLQKPQLRRSLDERLSDLPLLPDSFVGAMFA</sequence>
<accession>A0ABV6CNP0</accession>
<dbReference type="RefSeq" id="WP_378927247.1">
    <property type="nucleotide sequence ID" value="NZ_JBHLWQ010000185.1"/>
</dbReference>
<evidence type="ECO:0000313" key="1">
    <source>
        <dbReference type="EMBL" id="MFC0202365.1"/>
    </source>
</evidence>
<comment type="caution">
    <text evidence="1">The sequence shown here is derived from an EMBL/GenBank/DDBJ whole genome shotgun (WGS) entry which is preliminary data.</text>
</comment>
<name>A0ABV6CNP0_9RHOB</name>
<proteinExistence type="predicted"/>
<gene>
    <name evidence="1" type="ORF">ACFFIZ_19160</name>
</gene>
<evidence type="ECO:0000313" key="2">
    <source>
        <dbReference type="Proteomes" id="UP001589795"/>
    </source>
</evidence>
<feature type="non-terminal residue" evidence="1">
    <location>
        <position position="1"/>
    </location>
</feature>
<keyword evidence="2" id="KW-1185">Reference proteome</keyword>
<dbReference type="EMBL" id="JBHLWQ010000185">
    <property type="protein sequence ID" value="MFC0202365.1"/>
    <property type="molecule type" value="Genomic_DNA"/>
</dbReference>
<organism evidence="1 2">
    <name type="scientific">Paracoccus rhizosphaerae</name>
    <dbReference type="NCBI Taxonomy" id="1133347"/>
    <lineage>
        <taxon>Bacteria</taxon>
        <taxon>Pseudomonadati</taxon>
        <taxon>Pseudomonadota</taxon>
        <taxon>Alphaproteobacteria</taxon>
        <taxon>Rhodobacterales</taxon>
        <taxon>Paracoccaceae</taxon>
        <taxon>Paracoccus</taxon>
    </lineage>
</organism>
<protein>
    <submittedName>
        <fullName evidence="1">Uncharacterized protein</fullName>
    </submittedName>
</protein>
<dbReference type="Proteomes" id="UP001589795">
    <property type="component" value="Unassembled WGS sequence"/>
</dbReference>
<reference evidence="1 2" key="1">
    <citation type="submission" date="2024-09" db="EMBL/GenBank/DDBJ databases">
        <authorList>
            <person name="Sun Q."/>
            <person name="Mori K."/>
        </authorList>
    </citation>
    <scope>NUCLEOTIDE SEQUENCE [LARGE SCALE GENOMIC DNA]</scope>
    <source>
        <strain evidence="1 2">CCM 7904</strain>
    </source>
</reference>